<dbReference type="EMBL" id="MNCJ02000328">
    <property type="protein sequence ID" value="KAF5773893.1"/>
    <property type="molecule type" value="Genomic_DNA"/>
</dbReference>
<dbReference type="Proteomes" id="UP000215914">
    <property type="component" value="Unassembled WGS sequence"/>
</dbReference>
<reference evidence="4" key="2">
    <citation type="submission" date="2020-06" db="EMBL/GenBank/DDBJ databases">
        <title>Helianthus annuus Genome sequencing and assembly Release 2.</title>
        <authorList>
            <person name="Gouzy J."/>
            <person name="Langlade N."/>
            <person name="Munos S."/>
        </authorList>
    </citation>
    <scope>NUCLEOTIDE SEQUENCE</scope>
    <source>
        <tissue evidence="4">Leaves</tissue>
    </source>
</reference>
<keyword evidence="1 4" id="KW-0378">Hydrolase</keyword>
<dbReference type="AlphaFoldDB" id="A0A9K3HCD8"/>
<dbReference type="PANTHER" id="PTHR31916">
    <property type="match status" value="1"/>
</dbReference>
<dbReference type="SUPFAM" id="SSF48208">
    <property type="entry name" value="Six-hairpin glycosidases"/>
    <property type="match status" value="1"/>
</dbReference>
<dbReference type="Pfam" id="PF12899">
    <property type="entry name" value="Glyco_hydro_100"/>
    <property type="match status" value="1"/>
</dbReference>
<dbReference type="EC" id="3.2.1.26" evidence="4"/>
<dbReference type="Gramene" id="mRNA:HanXRQr2_Chr13g0593861">
    <property type="protein sequence ID" value="mRNA:HanXRQr2_Chr13g0593861"/>
    <property type="gene ID" value="HanXRQr2_Chr13g0593861"/>
</dbReference>
<proteinExistence type="predicted"/>
<dbReference type="InterPro" id="IPR024746">
    <property type="entry name" value="Glyco_hydro_100"/>
</dbReference>
<dbReference type="GO" id="GO:0005975">
    <property type="term" value="P:carbohydrate metabolic process"/>
    <property type="evidence" value="ECO:0007669"/>
    <property type="project" value="InterPro"/>
</dbReference>
<evidence type="ECO:0000256" key="3">
    <source>
        <dbReference type="ARBA" id="ARBA00023295"/>
    </source>
</evidence>
<comment type="caution">
    <text evidence="4">The sequence shown here is derived from an EMBL/GenBank/DDBJ whole genome shotgun (WGS) entry which is preliminary data.</text>
</comment>
<protein>
    <submittedName>
        <fullName evidence="4">Beta-fructofuranosidase</fullName>
        <ecNumber evidence="4">3.2.1.26</ecNumber>
    </submittedName>
</protein>
<reference evidence="4" key="1">
    <citation type="journal article" date="2017" name="Nature">
        <title>The sunflower genome provides insights into oil metabolism, flowering and Asterid evolution.</title>
        <authorList>
            <person name="Badouin H."/>
            <person name="Gouzy J."/>
            <person name="Grassa C.J."/>
            <person name="Murat F."/>
            <person name="Staton S.E."/>
            <person name="Cottret L."/>
            <person name="Lelandais-Briere C."/>
            <person name="Owens G.L."/>
            <person name="Carrere S."/>
            <person name="Mayjonade B."/>
            <person name="Legrand L."/>
            <person name="Gill N."/>
            <person name="Kane N.C."/>
            <person name="Bowers J.E."/>
            <person name="Hubner S."/>
            <person name="Bellec A."/>
            <person name="Berard A."/>
            <person name="Berges H."/>
            <person name="Blanchet N."/>
            <person name="Boniface M.C."/>
            <person name="Brunel D."/>
            <person name="Catrice O."/>
            <person name="Chaidir N."/>
            <person name="Claudel C."/>
            <person name="Donnadieu C."/>
            <person name="Faraut T."/>
            <person name="Fievet G."/>
            <person name="Helmstetter N."/>
            <person name="King M."/>
            <person name="Knapp S.J."/>
            <person name="Lai Z."/>
            <person name="Le Paslier M.C."/>
            <person name="Lippi Y."/>
            <person name="Lorenzon L."/>
            <person name="Mandel J.R."/>
            <person name="Marage G."/>
            <person name="Marchand G."/>
            <person name="Marquand E."/>
            <person name="Bret-Mestries E."/>
            <person name="Morien E."/>
            <person name="Nambeesan S."/>
            <person name="Nguyen T."/>
            <person name="Pegot-Espagnet P."/>
            <person name="Pouilly N."/>
            <person name="Raftis F."/>
            <person name="Sallet E."/>
            <person name="Schiex T."/>
            <person name="Thomas J."/>
            <person name="Vandecasteele C."/>
            <person name="Vares D."/>
            <person name="Vear F."/>
            <person name="Vautrin S."/>
            <person name="Crespi M."/>
            <person name="Mangin B."/>
            <person name="Burke J.M."/>
            <person name="Salse J."/>
            <person name="Munos S."/>
            <person name="Vincourt P."/>
            <person name="Rieseberg L.H."/>
            <person name="Langlade N.B."/>
        </authorList>
    </citation>
    <scope>NUCLEOTIDE SEQUENCE</scope>
    <source>
        <tissue evidence="4">Leaves</tissue>
    </source>
</reference>
<dbReference type="GO" id="GO:0004564">
    <property type="term" value="F:beta-fructofuranosidase activity"/>
    <property type="evidence" value="ECO:0007669"/>
    <property type="project" value="UniProtKB-EC"/>
</dbReference>
<sequence>MCMVTTALRPGRCSYWYIFNYDQVFIRDFVPSALAFMMNGESEIVKNFLLKAVLLQSREKKVDKFKLGEGAMPASFKVLHDPVRNTETKPYWLIIVKVPLVWLSGSC</sequence>
<accession>A0A9K3HCD8</accession>
<dbReference type="GO" id="GO:0033926">
    <property type="term" value="F:endo-alpha-N-acetylgalactosaminidase activity"/>
    <property type="evidence" value="ECO:0007669"/>
    <property type="project" value="InterPro"/>
</dbReference>
<keyword evidence="5" id="KW-1185">Reference proteome</keyword>
<dbReference type="InterPro" id="IPR008928">
    <property type="entry name" value="6-hairpin_glycosidase_sf"/>
</dbReference>
<keyword evidence="3 4" id="KW-0326">Glycosidase</keyword>
<evidence type="ECO:0000256" key="1">
    <source>
        <dbReference type="ARBA" id="ARBA00022801"/>
    </source>
</evidence>
<dbReference type="PANTHER" id="PTHR31916:SF42">
    <property type="entry name" value="ALKALINE_NEUTRAL INVERTASE"/>
    <property type="match status" value="1"/>
</dbReference>
<evidence type="ECO:0000256" key="2">
    <source>
        <dbReference type="ARBA" id="ARBA00023277"/>
    </source>
</evidence>
<gene>
    <name evidence="4" type="ORF">HanXRQr2_Chr13g0593861</name>
</gene>
<name>A0A9K3HCD8_HELAN</name>
<keyword evidence="2" id="KW-0119">Carbohydrate metabolism</keyword>
<organism evidence="4 5">
    <name type="scientific">Helianthus annuus</name>
    <name type="common">Common sunflower</name>
    <dbReference type="NCBI Taxonomy" id="4232"/>
    <lineage>
        <taxon>Eukaryota</taxon>
        <taxon>Viridiplantae</taxon>
        <taxon>Streptophyta</taxon>
        <taxon>Embryophyta</taxon>
        <taxon>Tracheophyta</taxon>
        <taxon>Spermatophyta</taxon>
        <taxon>Magnoliopsida</taxon>
        <taxon>eudicotyledons</taxon>
        <taxon>Gunneridae</taxon>
        <taxon>Pentapetalae</taxon>
        <taxon>asterids</taxon>
        <taxon>campanulids</taxon>
        <taxon>Asterales</taxon>
        <taxon>Asteraceae</taxon>
        <taxon>Asteroideae</taxon>
        <taxon>Heliantheae alliance</taxon>
        <taxon>Heliantheae</taxon>
        <taxon>Helianthus</taxon>
    </lineage>
</organism>
<evidence type="ECO:0000313" key="4">
    <source>
        <dbReference type="EMBL" id="KAF5773893.1"/>
    </source>
</evidence>
<evidence type="ECO:0000313" key="5">
    <source>
        <dbReference type="Proteomes" id="UP000215914"/>
    </source>
</evidence>